<dbReference type="RefSeq" id="WP_126572907.1">
    <property type="nucleotide sequence ID" value="NZ_RXZH01000001.1"/>
</dbReference>
<proteinExistence type="predicted"/>
<evidence type="ECO:0000313" key="2">
    <source>
        <dbReference type="Proteomes" id="UP000268973"/>
    </source>
</evidence>
<sequence length="78" mass="8868">MPKMHCHCCQKTTHHKVVLKRCDEQQESVLKSMTCFFATVFKGAHYVKMEKQAFCRACNSQTAIESQQQGVFSGVKIA</sequence>
<comment type="caution">
    <text evidence="1">The sequence shown here is derived from an EMBL/GenBank/DDBJ whole genome shotgun (WGS) entry which is preliminary data.</text>
</comment>
<organism evidence="1 2">
    <name type="scientific">Vibrio aquaticus</name>
    <dbReference type="NCBI Taxonomy" id="2496559"/>
    <lineage>
        <taxon>Bacteria</taxon>
        <taxon>Pseudomonadati</taxon>
        <taxon>Pseudomonadota</taxon>
        <taxon>Gammaproteobacteria</taxon>
        <taxon>Vibrionales</taxon>
        <taxon>Vibrionaceae</taxon>
        <taxon>Vibrio</taxon>
    </lineage>
</organism>
<name>A0A3S0MLZ8_9VIBR</name>
<keyword evidence="2" id="KW-1185">Reference proteome</keyword>
<accession>A0A3S0MLZ8</accession>
<reference evidence="1 2" key="1">
    <citation type="submission" date="2018-12" db="EMBL/GenBank/DDBJ databases">
        <title>Vibrio sp. isolated from China Sea.</title>
        <authorList>
            <person name="Li Y."/>
        </authorList>
    </citation>
    <scope>NUCLEOTIDE SEQUENCE [LARGE SCALE GENOMIC DNA]</scope>
    <source>
        <strain evidence="1 2">BEI207</strain>
    </source>
</reference>
<gene>
    <name evidence="1" type="ORF">EJ063_05075</name>
</gene>
<dbReference type="OrthoDB" id="5880609at2"/>
<dbReference type="AlphaFoldDB" id="A0A3S0MLZ8"/>
<dbReference type="EMBL" id="RXZH01000001">
    <property type="protein sequence ID" value="RTZ18161.1"/>
    <property type="molecule type" value="Genomic_DNA"/>
</dbReference>
<evidence type="ECO:0000313" key="1">
    <source>
        <dbReference type="EMBL" id="RTZ18161.1"/>
    </source>
</evidence>
<dbReference type="Proteomes" id="UP000268973">
    <property type="component" value="Unassembled WGS sequence"/>
</dbReference>
<protein>
    <submittedName>
        <fullName evidence="1">Uncharacterized protein</fullName>
    </submittedName>
</protein>